<dbReference type="EMBL" id="WOTB01000025">
    <property type="protein sequence ID" value="NHN86092.1"/>
    <property type="molecule type" value="Genomic_DNA"/>
</dbReference>
<gene>
    <name evidence="1" type="ORF">GOB93_15795</name>
</gene>
<dbReference type="Proteomes" id="UP000635278">
    <property type="component" value="Unassembled WGS sequence"/>
</dbReference>
<organism evidence="1 2">
    <name type="scientific">Acetobacter musti</name>
    <dbReference type="NCBI Taxonomy" id="864732"/>
    <lineage>
        <taxon>Bacteria</taxon>
        <taxon>Pseudomonadati</taxon>
        <taxon>Pseudomonadota</taxon>
        <taxon>Alphaproteobacteria</taxon>
        <taxon>Acetobacterales</taxon>
        <taxon>Acetobacteraceae</taxon>
        <taxon>Acetobacter</taxon>
    </lineage>
</organism>
<reference evidence="1 2" key="1">
    <citation type="journal article" date="2020" name="Int. J. Syst. Evol. Microbiol.">
        <title>Novel acetic acid bacteria from cider fermentations: Acetobacter conturbans sp. nov. and Acetobacter fallax sp. nov.</title>
        <authorList>
            <person name="Sombolestani A.S."/>
            <person name="Cleenwerck I."/>
            <person name="Cnockaert M."/>
            <person name="Borremans W."/>
            <person name="Wieme A.D."/>
            <person name="De Vuyst L."/>
            <person name="Vandamme P."/>
        </authorList>
    </citation>
    <scope>NUCLEOTIDE SEQUENCE [LARGE SCALE GENOMIC DNA]</scope>
    <source>
        <strain evidence="1 2">LMG 30640</strain>
    </source>
</reference>
<proteinExistence type="predicted"/>
<accession>A0ABX0JW61</accession>
<comment type="caution">
    <text evidence="1">The sequence shown here is derived from an EMBL/GenBank/DDBJ whole genome shotgun (WGS) entry which is preliminary data.</text>
</comment>
<evidence type="ECO:0000313" key="2">
    <source>
        <dbReference type="Proteomes" id="UP000635278"/>
    </source>
</evidence>
<sequence>MRPGSAASPVKVTLQFLKMFIHGQFALDEPSVDPFDLRIEYHAFKPTTSSRVIDRFLSLTAFFRSNGRPRLVIIPAFFHFYIPLPAGLASGQRPNSGRGIARWIMPPD</sequence>
<keyword evidence="2" id="KW-1185">Reference proteome</keyword>
<protein>
    <submittedName>
        <fullName evidence="1">Uncharacterized protein</fullName>
    </submittedName>
</protein>
<name>A0ABX0JW61_9PROT</name>
<evidence type="ECO:0000313" key="1">
    <source>
        <dbReference type="EMBL" id="NHN86092.1"/>
    </source>
</evidence>